<protein>
    <submittedName>
        <fullName evidence="2">DUF1214 domain-containing protein</fullName>
    </submittedName>
</protein>
<name>A0ABT0J172_9MICO</name>
<dbReference type="RefSeq" id="WP_416343106.1">
    <property type="nucleotide sequence ID" value="NZ_JALQCY010000002.1"/>
</dbReference>
<accession>A0ABT0J172</accession>
<reference evidence="2 3" key="1">
    <citation type="submission" date="2022-02" db="EMBL/GenBank/DDBJ databases">
        <title>The car tank lid bacteriome: a reservoir of bacteria with potential in bioremediation of fuel.</title>
        <authorList>
            <person name="Vidal-Verdu A."/>
            <person name="Gomez-Martinez D."/>
            <person name="Latorre-Perez A."/>
            <person name="Pereto J."/>
            <person name="Porcar M."/>
        </authorList>
    </citation>
    <scope>NUCLEOTIDE SEQUENCE [LARGE SCALE GENOMIC DNA]</scope>
    <source>
        <strain evidence="2 3">4D.3</strain>
    </source>
</reference>
<evidence type="ECO:0000259" key="1">
    <source>
        <dbReference type="Pfam" id="PF06742"/>
    </source>
</evidence>
<keyword evidence="3" id="KW-1185">Reference proteome</keyword>
<dbReference type="Proteomes" id="UP001651050">
    <property type="component" value="Unassembled WGS sequence"/>
</dbReference>
<feature type="domain" description="DUF1214" evidence="1">
    <location>
        <begin position="108"/>
        <end position="215"/>
    </location>
</feature>
<dbReference type="PANTHER" id="PTHR36509:SF2">
    <property type="entry name" value="BLL3101 PROTEIN"/>
    <property type="match status" value="1"/>
</dbReference>
<dbReference type="SUPFAM" id="SSF160935">
    <property type="entry name" value="VPA0735-like"/>
    <property type="match status" value="1"/>
</dbReference>
<organism evidence="2 3">
    <name type="scientific">Isoptericola peretonis</name>
    <dbReference type="NCBI Taxonomy" id="2918523"/>
    <lineage>
        <taxon>Bacteria</taxon>
        <taxon>Bacillati</taxon>
        <taxon>Actinomycetota</taxon>
        <taxon>Actinomycetes</taxon>
        <taxon>Micrococcales</taxon>
        <taxon>Promicromonosporaceae</taxon>
        <taxon>Isoptericola</taxon>
    </lineage>
</organism>
<dbReference type="PANTHER" id="PTHR36509">
    <property type="entry name" value="BLL3101 PROTEIN"/>
    <property type="match status" value="1"/>
</dbReference>
<sequence length="231" mass="25174">MGARDPVGVPRRTRTRPGRAAVLAQTDAAWLAKYRDVGLEAGRTTFTDEQLEAAGRGERLAMAHLREMAPTITNGARSLGTRADLQDGARDLFAIGTLVGQWGLPPVESVYVKIEEGSDGLPINGSHGTTYRARFLPPDVSEFWSFTVYAGDDRLMAHNALNRHSRADRTLTPDADGYFTIELRADVEGGGEDPNLLPIPEKDAYLILRLYGPSQEIQDGHSTTPVFEVVG</sequence>
<dbReference type="InterPro" id="IPR010621">
    <property type="entry name" value="DUF1214"/>
</dbReference>
<gene>
    <name evidence="2" type="ORF">M1843_05765</name>
</gene>
<evidence type="ECO:0000313" key="3">
    <source>
        <dbReference type="Proteomes" id="UP001651050"/>
    </source>
</evidence>
<dbReference type="Gene3D" id="2.60.120.1600">
    <property type="match status" value="1"/>
</dbReference>
<proteinExistence type="predicted"/>
<comment type="caution">
    <text evidence="2">The sequence shown here is derived from an EMBL/GenBank/DDBJ whole genome shotgun (WGS) entry which is preliminary data.</text>
</comment>
<evidence type="ECO:0000313" key="2">
    <source>
        <dbReference type="EMBL" id="MCK9793250.1"/>
    </source>
</evidence>
<dbReference type="Pfam" id="PF06742">
    <property type="entry name" value="DUF1214"/>
    <property type="match status" value="1"/>
</dbReference>
<dbReference type="EMBL" id="JALQCY010000002">
    <property type="protein sequence ID" value="MCK9793250.1"/>
    <property type="molecule type" value="Genomic_DNA"/>
</dbReference>